<dbReference type="NCBIfam" id="NF045760">
    <property type="entry name" value="YtpR"/>
    <property type="match status" value="1"/>
</dbReference>
<dbReference type="PANTHER" id="PTHR10947:SF0">
    <property type="entry name" value="PHENYLALANINE--TRNA LIGASE BETA SUBUNIT"/>
    <property type="match status" value="1"/>
</dbReference>
<comment type="cofactor">
    <cofactor evidence="15">
        <name>Mg(2+)</name>
        <dbReference type="ChEBI" id="CHEBI:18420"/>
    </cofactor>
    <text evidence="15">Binds 2 magnesium ions per tetramer.</text>
</comment>
<dbReference type="Pfam" id="PF03483">
    <property type="entry name" value="B3_4"/>
    <property type="match status" value="1"/>
</dbReference>
<dbReference type="EC" id="6.1.1.20" evidence="15"/>
<comment type="subcellular location">
    <subcellularLocation>
        <location evidence="1 15">Cytoplasm</location>
    </subcellularLocation>
</comment>
<reference evidence="21" key="1">
    <citation type="submission" date="2016-02" db="EMBL/GenBank/DDBJ databases">
        <title>Paenibacillus sp. LPB0068, isolated from Crassostrea gigas.</title>
        <authorList>
            <person name="Shin S.-K."/>
            <person name="Yi H."/>
        </authorList>
    </citation>
    <scope>NUCLEOTIDE SEQUENCE [LARGE SCALE GENOMIC DNA]</scope>
    <source>
        <strain evidence="21">KCTC 23969</strain>
    </source>
</reference>
<keyword evidence="10 15" id="KW-0460">Magnesium</keyword>
<feature type="binding site" evidence="15">
    <location>
        <position position="479"/>
    </location>
    <ligand>
        <name>Mg(2+)</name>
        <dbReference type="ChEBI" id="CHEBI:18420"/>
        <note>shared with alpha subunit</note>
    </ligand>
</feature>
<dbReference type="FunFam" id="2.40.50.140:FF:000045">
    <property type="entry name" value="Phenylalanine--tRNA ligase beta subunit"/>
    <property type="match status" value="1"/>
</dbReference>
<dbReference type="InterPro" id="IPR004532">
    <property type="entry name" value="Phe-tRNA-ligase_IIc_bsu_bact"/>
</dbReference>
<feature type="binding site" evidence="15">
    <location>
        <position position="469"/>
    </location>
    <ligand>
        <name>Mg(2+)</name>
        <dbReference type="ChEBI" id="CHEBI:18420"/>
        <note>shared with alpha subunit</note>
    </ligand>
</feature>
<dbReference type="SMART" id="SM00896">
    <property type="entry name" value="FDX-ACB"/>
    <property type="match status" value="1"/>
</dbReference>
<protein>
    <recommendedName>
        <fullName evidence="15">Phenylalanine--tRNA ligase beta subunit</fullName>
        <ecNumber evidence="15">6.1.1.20</ecNumber>
    </recommendedName>
    <alternativeName>
        <fullName evidence="15">Phenylalanyl-tRNA synthetase beta subunit</fullName>
        <shortName evidence="15">PheRS</shortName>
    </alternativeName>
</protein>
<dbReference type="SUPFAM" id="SSF55681">
    <property type="entry name" value="Class II aaRS and biotin synthetases"/>
    <property type="match status" value="1"/>
</dbReference>
<keyword evidence="4 15" id="KW-0963">Cytoplasm</keyword>
<evidence type="ECO:0000256" key="7">
    <source>
        <dbReference type="ARBA" id="ARBA00022723"/>
    </source>
</evidence>
<dbReference type="PROSITE" id="PS51483">
    <property type="entry name" value="B5"/>
    <property type="match status" value="1"/>
</dbReference>
<evidence type="ECO:0000256" key="1">
    <source>
        <dbReference type="ARBA" id="ARBA00004496"/>
    </source>
</evidence>
<evidence type="ECO:0000259" key="19">
    <source>
        <dbReference type="PROSITE" id="PS51483"/>
    </source>
</evidence>
<comment type="similarity">
    <text evidence="2 15">Belongs to the phenylalanyl-tRNA synthetase beta subunit family. Type 1 subfamily.</text>
</comment>
<keyword evidence="11 16" id="KW-0694">RNA-binding</keyword>
<comment type="catalytic activity">
    <reaction evidence="14 15">
        <text>tRNA(Phe) + L-phenylalanine + ATP = L-phenylalanyl-tRNA(Phe) + AMP + diphosphate + H(+)</text>
        <dbReference type="Rhea" id="RHEA:19413"/>
        <dbReference type="Rhea" id="RHEA-COMP:9668"/>
        <dbReference type="Rhea" id="RHEA-COMP:9699"/>
        <dbReference type="ChEBI" id="CHEBI:15378"/>
        <dbReference type="ChEBI" id="CHEBI:30616"/>
        <dbReference type="ChEBI" id="CHEBI:33019"/>
        <dbReference type="ChEBI" id="CHEBI:58095"/>
        <dbReference type="ChEBI" id="CHEBI:78442"/>
        <dbReference type="ChEBI" id="CHEBI:78531"/>
        <dbReference type="ChEBI" id="CHEBI:456215"/>
        <dbReference type="EC" id="6.1.1.20"/>
    </reaction>
</comment>
<keyword evidence="13 15" id="KW-0030">Aminoacyl-tRNA synthetase</keyword>
<dbReference type="InterPro" id="IPR012340">
    <property type="entry name" value="NA-bd_OB-fold"/>
</dbReference>
<evidence type="ECO:0000256" key="2">
    <source>
        <dbReference type="ARBA" id="ARBA00008653"/>
    </source>
</evidence>
<dbReference type="HAMAP" id="MF_00283">
    <property type="entry name" value="Phe_tRNA_synth_beta1"/>
    <property type="match status" value="1"/>
</dbReference>
<evidence type="ECO:0000256" key="8">
    <source>
        <dbReference type="ARBA" id="ARBA00022741"/>
    </source>
</evidence>
<evidence type="ECO:0000256" key="3">
    <source>
        <dbReference type="ARBA" id="ARBA00011209"/>
    </source>
</evidence>
<dbReference type="Gene3D" id="3.50.40.10">
    <property type="entry name" value="Phenylalanyl-trna Synthetase, Chain B, domain 3"/>
    <property type="match status" value="1"/>
</dbReference>
<dbReference type="GO" id="GO:0005524">
    <property type="term" value="F:ATP binding"/>
    <property type="evidence" value="ECO:0007669"/>
    <property type="project" value="UniProtKB-UniRule"/>
</dbReference>
<dbReference type="KEGG" id="prn:BW723_12125"/>
<comment type="caution">
    <text evidence="20">The sequence shown here is derived from an EMBL/GenBank/DDBJ whole genome shotgun (WGS) entry which is preliminary data.</text>
</comment>
<dbReference type="InterPro" id="IPR005147">
    <property type="entry name" value="tRNA_synthase_B5-dom"/>
</dbReference>
<dbReference type="InterPro" id="IPR005146">
    <property type="entry name" value="B3/B4_tRNA-bd"/>
</dbReference>
<dbReference type="InterPro" id="IPR002547">
    <property type="entry name" value="tRNA-bd_dom"/>
</dbReference>
<comment type="subunit">
    <text evidence="3 15">Tetramer of two alpha and two beta subunits.</text>
</comment>
<dbReference type="CDD" id="cd00769">
    <property type="entry name" value="PheRS_beta_core"/>
    <property type="match status" value="1"/>
</dbReference>
<evidence type="ECO:0000256" key="4">
    <source>
        <dbReference type="ARBA" id="ARBA00022490"/>
    </source>
</evidence>
<accession>A0A1B8TPC8</accession>
<feature type="domain" description="FDX-ACB" evidence="18">
    <location>
        <begin position="715"/>
        <end position="808"/>
    </location>
</feature>
<keyword evidence="5 16" id="KW-0820">tRNA-binding</keyword>
<dbReference type="GO" id="GO:0009328">
    <property type="term" value="C:phenylalanine-tRNA ligase complex"/>
    <property type="evidence" value="ECO:0007669"/>
    <property type="project" value="TreeGrafter"/>
</dbReference>
<evidence type="ECO:0000256" key="16">
    <source>
        <dbReference type="PROSITE-ProRule" id="PRU00209"/>
    </source>
</evidence>
<dbReference type="SUPFAM" id="SSF50249">
    <property type="entry name" value="Nucleic acid-binding proteins"/>
    <property type="match status" value="1"/>
</dbReference>
<dbReference type="Proteomes" id="UP000092612">
    <property type="component" value="Unassembled WGS sequence"/>
</dbReference>
<dbReference type="Pfam" id="PF03484">
    <property type="entry name" value="B5"/>
    <property type="match status" value="1"/>
</dbReference>
<dbReference type="FunFam" id="3.30.70.380:FF:000001">
    <property type="entry name" value="Phenylalanine--tRNA ligase beta subunit"/>
    <property type="match status" value="1"/>
</dbReference>
<evidence type="ECO:0000259" key="17">
    <source>
        <dbReference type="PROSITE" id="PS50886"/>
    </source>
</evidence>
<dbReference type="InterPro" id="IPR041616">
    <property type="entry name" value="PheRS_beta_core"/>
</dbReference>
<dbReference type="PANTHER" id="PTHR10947">
    <property type="entry name" value="PHENYLALANYL-TRNA SYNTHETASE BETA CHAIN AND LEUCINE-RICH REPEAT-CONTAINING PROTEIN 47"/>
    <property type="match status" value="1"/>
</dbReference>
<keyword evidence="6 15" id="KW-0436">Ligase</keyword>
<dbReference type="SUPFAM" id="SSF54991">
    <property type="entry name" value="Anticodon-binding domain of PheRS"/>
    <property type="match status" value="1"/>
</dbReference>
<dbReference type="SUPFAM" id="SSF46955">
    <property type="entry name" value="Putative DNA-binding domain"/>
    <property type="match status" value="1"/>
</dbReference>
<evidence type="ECO:0000256" key="11">
    <source>
        <dbReference type="ARBA" id="ARBA00022884"/>
    </source>
</evidence>
<dbReference type="EMBL" id="LSFL01000042">
    <property type="protein sequence ID" value="OBY61500.1"/>
    <property type="molecule type" value="Genomic_DNA"/>
</dbReference>
<keyword evidence="7 15" id="KW-0479">Metal-binding</keyword>
<evidence type="ECO:0000256" key="14">
    <source>
        <dbReference type="ARBA" id="ARBA00049255"/>
    </source>
</evidence>
<dbReference type="Gene3D" id="3.30.70.380">
    <property type="entry name" value="Ferrodoxin-fold anticodon-binding domain"/>
    <property type="match status" value="1"/>
</dbReference>
<feature type="domain" description="B5" evidence="19">
    <location>
        <begin position="415"/>
        <end position="491"/>
    </location>
</feature>
<keyword evidence="12 15" id="KW-0648">Protein biosynthesis</keyword>
<gene>
    <name evidence="15" type="primary">pheT</name>
    <name evidence="20" type="ORF">LPB301_15650</name>
</gene>
<dbReference type="SMART" id="SM00873">
    <property type="entry name" value="B3_4"/>
    <property type="match status" value="1"/>
</dbReference>
<sequence length="808" mass="90773">MKISYNWLQQFLKVDWEADKTGELLTDLGLEVEGIEKIESIKGSLNGVVVGEVLTCIQHPNADRLKITTVNLGDENPVQIVCGAPNVAAGQKVPVATIGTMLYDEKGEGFKIKKGKIRGEESHGMICAEDELGLGKGHDGILVLENDLKPGTPAAEVFEIETDYVFEIGLTPNRSDAMSHHGVARDLRAGLIQNDLKLELISPFVSDFHVDERTLRFDVEVEDKELVPRYCGISITDIEVKDSPDWIKNRLKAIGITPKNNIVDITNYVLHELGQPLHAFDAQKIRGNKIIVKTLEEGTKFITLDEVERELSADDIMICDADENPLCIAGVFGGLNSGVTEHTNSIFLESAYFNPVSVRKTAKRHALNTDASFRFERGIDINTTKYALKRAALLIEKYAGGKLASDISDFYPIKMEDFQVFLSYDNAYRLIGQEIPKEKIKNILASLEIKINSETAGGLGLTIPSYRTDVQREADIIEEILRVYGYNNIEFSYKLNTSISFDTNNDTKIENIVANQLSALGFNETMANSLTKPEYNSLSENINDDAKVMMLNPLSNDLAVMRQSMLFSGLESVSYNLNRKNTALKFYEFGKTYHKYADKYQEDKHLTLFVTGNRTKESWKSNNNPSDFFYLKGVITSVLERLGIHKLKATPIKNDVFSEGLVFSLGKIKIAEFGVVKRSVLKEFGIKQEVLFADFNWDTVLKFSGNKKVKVAGLTKFPAVKRDLALLLNAKTEFKEVYNLAFQAERKLLKEVDLFDVYEGDNLPQGKKSYAVSFVLQDETKTLEDKQIDKIMQKLQQSFEKNLEAVLR</sequence>
<keyword evidence="9 15" id="KW-0067">ATP-binding</keyword>
<name>A0A1B8TPC8_9FLAO</name>
<dbReference type="Gene3D" id="3.30.56.10">
    <property type="match status" value="2"/>
</dbReference>
<dbReference type="SUPFAM" id="SSF56037">
    <property type="entry name" value="PheT/TilS domain"/>
    <property type="match status" value="1"/>
</dbReference>
<dbReference type="Gene3D" id="2.40.50.140">
    <property type="entry name" value="Nucleic acid-binding proteins"/>
    <property type="match status" value="1"/>
</dbReference>
<evidence type="ECO:0000256" key="9">
    <source>
        <dbReference type="ARBA" id="ARBA00022840"/>
    </source>
</evidence>
<dbReference type="STRING" id="996801.BW723_12125"/>
<dbReference type="InterPro" id="IPR045060">
    <property type="entry name" value="Phe-tRNA-ligase_IIc_bsu"/>
</dbReference>
<evidence type="ECO:0000259" key="18">
    <source>
        <dbReference type="PROSITE" id="PS51447"/>
    </source>
</evidence>
<dbReference type="Gene3D" id="3.30.930.10">
    <property type="entry name" value="Bira Bifunctional Protein, Domain 2"/>
    <property type="match status" value="1"/>
</dbReference>
<dbReference type="InterPro" id="IPR005121">
    <property type="entry name" value="Fdx_antiC-bd"/>
</dbReference>
<evidence type="ECO:0000256" key="6">
    <source>
        <dbReference type="ARBA" id="ARBA00022598"/>
    </source>
</evidence>
<evidence type="ECO:0000256" key="13">
    <source>
        <dbReference type="ARBA" id="ARBA00023146"/>
    </source>
</evidence>
<feature type="domain" description="TRNA-binding" evidence="17">
    <location>
        <begin position="42"/>
        <end position="155"/>
    </location>
</feature>
<dbReference type="InterPro" id="IPR036690">
    <property type="entry name" value="Fdx_antiC-bd_sf"/>
</dbReference>
<dbReference type="SMART" id="SM00874">
    <property type="entry name" value="B5"/>
    <property type="match status" value="1"/>
</dbReference>
<feature type="binding site" evidence="15">
    <location>
        <position position="475"/>
    </location>
    <ligand>
        <name>Mg(2+)</name>
        <dbReference type="ChEBI" id="CHEBI:18420"/>
        <note>shared with alpha subunit</note>
    </ligand>
</feature>
<proteinExistence type="inferred from homology"/>
<dbReference type="RefSeq" id="WP_068364347.1">
    <property type="nucleotide sequence ID" value="NZ_CP019337.1"/>
</dbReference>
<evidence type="ECO:0000256" key="10">
    <source>
        <dbReference type="ARBA" id="ARBA00022842"/>
    </source>
</evidence>
<dbReference type="InterPro" id="IPR033714">
    <property type="entry name" value="tRNA_bind_bactPheRS"/>
</dbReference>
<keyword evidence="21" id="KW-1185">Reference proteome</keyword>
<dbReference type="Pfam" id="PF03147">
    <property type="entry name" value="FDX-ACB"/>
    <property type="match status" value="1"/>
</dbReference>
<organism evidence="20 21">
    <name type="scientific">Polaribacter reichenbachii</name>
    <dbReference type="NCBI Taxonomy" id="996801"/>
    <lineage>
        <taxon>Bacteria</taxon>
        <taxon>Pseudomonadati</taxon>
        <taxon>Bacteroidota</taxon>
        <taxon>Flavobacteriia</taxon>
        <taxon>Flavobacteriales</taxon>
        <taxon>Flavobacteriaceae</taxon>
    </lineage>
</organism>
<dbReference type="AlphaFoldDB" id="A0A1B8TPC8"/>
<dbReference type="InterPro" id="IPR009061">
    <property type="entry name" value="DNA-bd_dom_put_sf"/>
</dbReference>
<evidence type="ECO:0000256" key="12">
    <source>
        <dbReference type="ARBA" id="ARBA00022917"/>
    </source>
</evidence>
<dbReference type="InterPro" id="IPR020825">
    <property type="entry name" value="Phe-tRNA_synthase-like_B3/B4"/>
</dbReference>
<dbReference type="GO" id="GO:0004826">
    <property type="term" value="F:phenylalanine-tRNA ligase activity"/>
    <property type="evidence" value="ECO:0007669"/>
    <property type="project" value="UniProtKB-UniRule"/>
</dbReference>
<dbReference type="PROSITE" id="PS51447">
    <property type="entry name" value="FDX_ACB"/>
    <property type="match status" value="1"/>
</dbReference>
<dbReference type="Pfam" id="PF17759">
    <property type="entry name" value="tRNA_synthFbeta"/>
    <property type="match status" value="1"/>
</dbReference>
<dbReference type="NCBIfam" id="TIGR00472">
    <property type="entry name" value="pheT_bact"/>
    <property type="match status" value="1"/>
</dbReference>
<dbReference type="PROSITE" id="PS50886">
    <property type="entry name" value="TRBD"/>
    <property type="match status" value="1"/>
</dbReference>
<dbReference type="GO" id="GO:0000287">
    <property type="term" value="F:magnesium ion binding"/>
    <property type="evidence" value="ECO:0007669"/>
    <property type="project" value="UniProtKB-UniRule"/>
</dbReference>
<dbReference type="Pfam" id="PF01588">
    <property type="entry name" value="tRNA_bind"/>
    <property type="match status" value="1"/>
</dbReference>
<feature type="binding site" evidence="15">
    <location>
        <position position="478"/>
    </location>
    <ligand>
        <name>Mg(2+)</name>
        <dbReference type="ChEBI" id="CHEBI:18420"/>
        <note>shared with alpha subunit</note>
    </ligand>
</feature>
<evidence type="ECO:0000313" key="20">
    <source>
        <dbReference type="EMBL" id="OBY61500.1"/>
    </source>
</evidence>
<evidence type="ECO:0000256" key="5">
    <source>
        <dbReference type="ARBA" id="ARBA00022555"/>
    </source>
</evidence>
<dbReference type="FunFam" id="3.50.40.10:FF:000001">
    <property type="entry name" value="Phenylalanine--tRNA ligase beta subunit"/>
    <property type="match status" value="1"/>
</dbReference>
<dbReference type="InterPro" id="IPR045864">
    <property type="entry name" value="aa-tRNA-synth_II/BPL/LPL"/>
</dbReference>
<dbReference type="OrthoDB" id="9805455at2"/>
<keyword evidence="8 15" id="KW-0547">Nucleotide-binding</keyword>
<dbReference type="CDD" id="cd02796">
    <property type="entry name" value="tRNA_bind_bactPheRS"/>
    <property type="match status" value="1"/>
</dbReference>
<dbReference type="GO" id="GO:0000049">
    <property type="term" value="F:tRNA binding"/>
    <property type="evidence" value="ECO:0007669"/>
    <property type="project" value="UniProtKB-UniRule"/>
</dbReference>
<evidence type="ECO:0000256" key="15">
    <source>
        <dbReference type="HAMAP-Rule" id="MF_00283"/>
    </source>
</evidence>
<dbReference type="GO" id="GO:0006432">
    <property type="term" value="P:phenylalanyl-tRNA aminoacylation"/>
    <property type="evidence" value="ECO:0007669"/>
    <property type="project" value="UniProtKB-UniRule"/>
</dbReference>
<evidence type="ECO:0000313" key="21">
    <source>
        <dbReference type="Proteomes" id="UP000092612"/>
    </source>
</evidence>